<dbReference type="EMBL" id="JACGWX010000005">
    <property type="protein sequence ID" value="MBA8848403.1"/>
    <property type="molecule type" value="Genomic_DNA"/>
</dbReference>
<evidence type="ECO:0000256" key="6">
    <source>
        <dbReference type="PROSITE-ProRule" id="PRU01016"/>
    </source>
</evidence>
<dbReference type="Gene3D" id="3.90.120.10">
    <property type="entry name" value="DNA Methylase, subunit A, domain 2"/>
    <property type="match status" value="1"/>
</dbReference>
<evidence type="ECO:0000313" key="7">
    <source>
        <dbReference type="EMBL" id="MBA8848403.1"/>
    </source>
</evidence>
<dbReference type="GO" id="GO:0032259">
    <property type="term" value="P:methylation"/>
    <property type="evidence" value="ECO:0007669"/>
    <property type="project" value="UniProtKB-KW"/>
</dbReference>
<dbReference type="AlphaFoldDB" id="A0A839EB64"/>
<dbReference type="PANTHER" id="PTHR10629:SF52">
    <property type="entry name" value="DNA (CYTOSINE-5)-METHYLTRANSFERASE 1"/>
    <property type="match status" value="1"/>
</dbReference>
<evidence type="ECO:0000256" key="3">
    <source>
        <dbReference type="ARBA" id="ARBA00022679"/>
    </source>
</evidence>
<keyword evidence="8" id="KW-1185">Reference proteome</keyword>
<proteinExistence type="inferred from homology"/>
<dbReference type="InterPro" id="IPR001525">
    <property type="entry name" value="C5_MeTfrase"/>
</dbReference>
<dbReference type="PRINTS" id="PR00105">
    <property type="entry name" value="C5METTRFRASE"/>
</dbReference>
<dbReference type="GO" id="GO:0044027">
    <property type="term" value="P:negative regulation of gene expression via chromosomal CpG island methylation"/>
    <property type="evidence" value="ECO:0007669"/>
    <property type="project" value="TreeGrafter"/>
</dbReference>
<dbReference type="GO" id="GO:0003886">
    <property type="term" value="F:DNA (cytosine-5-)-methyltransferase activity"/>
    <property type="evidence" value="ECO:0007669"/>
    <property type="project" value="UniProtKB-EC"/>
</dbReference>
<dbReference type="GO" id="GO:0003677">
    <property type="term" value="F:DNA binding"/>
    <property type="evidence" value="ECO:0007669"/>
    <property type="project" value="TreeGrafter"/>
</dbReference>
<evidence type="ECO:0000256" key="1">
    <source>
        <dbReference type="ARBA" id="ARBA00011975"/>
    </source>
</evidence>
<accession>A0A839EB64</accession>
<sequence>MGSQIPIIDLFSGAGGLGLGAKQAGGSLVLSMDNDRFAHSTMVANPSLHGGIATLADVTAVRGSDLRAMAGIGRGDDLIVVGGAPCQPFSKAAYWLDEGKDAAYRRARARGEVAARPDEPTEARPDERRTLVSEYWRLVSESNASGFIFENVPSILHPRNRPVFDALYAQAQASGYHLTRVVAKATEFGVAQSRQRVFLLGSRYAQPVPPSPTHSNTDPTLPSFVTAGQAIGHLDTIDRHEPEEVVKGTWAEHLAEIPPGMNYKHHTAWAGHPHPTFVTETRYWNFLLKLSPDKPSWTIPASPGPWTGPFHWTGRRLRTVELAVLQGFPEDYVFSGSRRERVRQIGNAVPAPMARAMAQSVLRTFTTSALAA</sequence>
<dbReference type="Gene3D" id="3.40.50.150">
    <property type="entry name" value="Vaccinia Virus protein VP39"/>
    <property type="match status" value="1"/>
</dbReference>
<dbReference type="InterPro" id="IPR050390">
    <property type="entry name" value="C5-Methyltransferase"/>
</dbReference>
<dbReference type="InterPro" id="IPR029063">
    <property type="entry name" value="SAM-dependent_MTases_sf"/>
</dbReference>
<gene>
    <name evidence="7" type="ORF">FHX53_002007</name>
</gene>
<dbReference type="PANTHER" id="PTHR10629">
    <property type="entry name" value="CYTOSINE-SPECIFIC METHYLTRANSFERASE"/>
    <property type="match status" value="1"/>
</dbReference>
<evidence type="ECO:0000313" key="8">
    <source>
        <dbReference type="Proteomes" id="UP000585905"/>
    </source>
</evidence>
<keyword evidence="3 6" id="KW-0808">Transferase</keyword>
<feature type="active site" evidence="6">
    <location>
        <position position="86"/>
    </location>
</feature>
<name>A0A839EB64_9MICO</name>
<keyword evidence="4 6" id="KW-0949">S-adenosyl-L-methionine</keyword>
<comment type="caution">
    <text evidence="7">The sequence shown here is derived from an EMBL/GenBank/DDBJ whole genome shotgun (WGS) entry which is preliminary data.</text>
</comment>
<reference evidence="7 8" key="1">
    <citation type="submission" date="2020-07" db="EMBL/GenBank/DDBJ databases">
        <title>Sequencing the genomes of 1000 actinobacteria strains.</title>
        <authorList>
            <person name="Klenk H.-P."/>
        </authorList>
    </citation>
    <scope>NUCLEOTIDE SEQUENCE [LARGE SCALE GENOMIC DNA]</scope>
    <source>
        <strain evidence="7 8">DSM 19663</strain>
    </source>
</reference>
<dbReference type="PROSITE" id="PS51679">
    <property type="entry name" value="SAM_MT_C5"/>
    <property type="match status" value="1"/>
</dbReference>
<comment type="similarity">
    <text evidence="6">Belongs to the class I-like SAM-binding methyltransferase superfamily. C5-methyltransferase family.</text>
</comment>
<dbReference type="GO" id="GO:0009307">
    <property type="term" value="P:DNA restriction-modification system"/>
    <property type="evidence" value="ECO:0007669"/>
    <property type="project" value="UniProtKB-KW"/>
</dbReference>
<dbReference type="EC" id="2.1.1.37" evidence="1"/>
<protein>
    <recommendedName>
        <fullName evidence="1">DNA (cytosine-5-)-methyltransferase</fullName>
        <ecNumber evidence="1">2.1.1.37</ecNumber>
    </recommendedName>
</protein>
<dbReference type="Pfam" id="PF00145">
    <property type="entry name" value="DNA_methylase"/>
    <property type="match status" value="1"/>
</dbReference>
<organism evidence="7 8">
    <name type="scientific">Microcella alkalica</name>
    <dbReference type="NCBI Taxonomy" id="355930"/>
    <lineage>
        <taxon>Bacteria</taxon>
        <taxon>Bacillati</taxon>
        <taxon>Actinomycetota</taxon>
        <taxon>Actinomycetes</taxon>
        <taxon>Micrococcales</taxon>
        <taxon>Microbacteriaceae</taxon>
        <taxon>Microcella</taxon>
    </lineage>
</organism>
<dbReference type="SUPFAM" id="SSF53335">
    <property type="entry name" value="S-adenosyl-L-methionine-dependent methyltransferases"/>
    <property type="match status" value="1"/>
</dbReference>
<evidence type="ECO:0000256" key="5">
    <source>
        <dbReference type="ARBA" id="ARBA00022747"/>
    </source>
</evidence>
<evidence type="ECO:0000256" key="2">
    <source>
        <dbReference type="ARBA" id="ARBA00022603"/>
    </source>
</evidence>
<keyword evidence="5" id="KW-0680">Restriction system</keyword>
<dbReference type="Proteomes" id="UP000585905">
    <property type="component" value="Unassembled WGS sequence"/>
</dbReference>
<keyword evidence="2 6" id="KW-0489">Methyltransferase</keyword>
<evidence type="ECO:0000256" key="4">
    <source>
        <dbReference type="ARBA" id="ARBA00022691"/>
    </source>
</evidence>
<dbReference type="RefSeq" id="WP_220476367.1">
    <property type="nucleotide sequence ID" value="NZ_BAAAOV010000019.1"/>
</dbReference>